<keyword evidence="2" id="KW-1185">Reference proteome</keyword>
<gene>
    <name evidence="1" type="primary">fragment 1</name>
    <name evidence="1" type="ordered locus">Hac_1766</name>
</gene>
<protein>
    <submittedName>
        <fullName evidence="1">Uncharacterized protein</fullName>
    </submittedName>
</protein>
<dbReference type="STRING" id="382638.Hac_1766"/>
<dbReference type="EMBL" id="AM260522">
    <property type="protein sequence ID" value="CAK00461.1"/>
    <property type="molecule type" value="Genomic_DNA"/>
</dbReference>
<reference evidence="1 2" key="1">
    <citation type="journal article" date="2006" name="PLoS Genet.">
        <title>Who ate whom? Adaptive Helicobacter genomic changes that accompanied a host jump from early humans to large felines.</title>
        <authorList>
            <person name="Eppinger M."/>
            <person name="Baar C."/>
            <person name="Linz B."/>
            <person name="Raddatz G."/>
            <person name="Lanz C."/>
            <person name="Keller H."/>
            <person name="Morelli G."/>
            <person name="Gressmann H."/>
            <person name="Achtman M."/>
            <person name="Schuster S.C."/>
        </authorList>
    </citation>
    <scope>NUCLEOTIDE SEQUENCE [LARGE SCALE GENOMIC DNA]</scope>
    <source>
        <strain evidence="1 2">Sheeba</strain>
    </source>
</reference>
<evidence type="ECO:0000313" key="2">
    <source>
        <dbReference type="Proteomes" id="UP000000775"/>
    </source>
</evidence>
<dbReference type="KEGG" id="hac:Hac_1766"/>
<proteinExistence type="predicted"/>
<dbReference type="AlphaFoldDB" id="Q17V65"/>
<sequence length="39" mass="4507">MFFNYENYRESDYFCGSLVLIVTCSDPETNANTYDIVDG</sequence>
<name>Q17V65_HELAH</name>
<dbReference type="Proteomes" id="UP000000775">
    <property type="component" value="Chromosome"/>
</dbReference>
<accession>Q17V65</accession>
<evidence type="ECO:0000313" key="1">
    <source>
        <dbReference type="EMBL" id="CAK00461.1"/>
    </source>
</evidence>
<dbReference type="HOGENOM" id="CLU_3310710_0_0_7"/>
<organism evidence="1 2">
    <name type="scientific">Helicobacter acinonychis (strain Sheeba)</name>
    <dbReference type="NCBI Taxonomy" id="382638"/>
    <lineage>
        <taxon>Bacteria</taxon>
        <taxon>Pseudomonadati</taxon>
        <taxon>Campylobacterota</taxon>
        <taxon>Epsilonproteobacteria</taxon>
        <taxon>Campylobacterales</taxon>
        <taxon>Helicobacteraceae</taxon>
        <taxon>Helicobacter</taxon>
    </lineage>
</organism>